<gene>
    <name evidence="1" type="ordered locus">Halhy_5903</name>
</gene>
<evidence type="ECO:0000313" key="2">
    <source>
        <dbReference type="Proteomes" id="UP000008461"/>
    </source>
</evidence>
<sequence length="208" mass="22021">MPLTNPVVIGGAVVGAYVDEGFLIDGQDGLISLLELLQYILNIVNSSDTLSADNGLLITENQIRLGGNLIEDTLIDNQTFFLKFGKDALNNKAYFLQDSTQRQFLIVNESADFAGTNIMSPDSFSAQVLDKNTDALGALGIGSEQCSLGIGTEGSPFATGFFARPDQISLQGVRSYASTVAAQADGTLDEGGLYTLTGDSVLRIKLPS</sequence>
<accession>F4KZ72</accession>
<dbReference type="HOGENOM" id="CLU_1319441_0_0_10"/>
<name>F4KZ72_HALH1</name>
<dbReference type="EMBL" id="CP002691">
    <property type="protein sequence ID" value="AEE53726.1"/>
    <property type="molecule type" value="Genomic_DNA"/>
</dbReference>
<dbReference type="RefSeq" id="WP_013768254.1">
    <property type="nucleotide sequence ID" value="NC_015510.1"/>
</dbReference>
<reference key="2">
    <citation type="submission" date="2011-04" db="EMBL/GenBank/DDBJ databases">
        <title>Complete sequence of chromosome of Haliscomenobacter hydrossis DSM 1100.</title>
        <authorList>
            <consortium name="US DOE Joint Genome Institute (JGI-PGF)"/>
            <person name="Lucas S."/>
            <person name="Han J."/>
            <person name="Lapidus A."/>
            <person name="Bruce D."/>
            <person name="Goodwin L."/>
            <person name="Pitluck S."/>
            <person name="Peters L."/>
            <person name="Kyrpides N."/>
            <person name="Mavromatis K."/>
            <person name="Ivanova N."/>
            <person name="Ovchinnikova G."/>
            <person name="Pagani I."/>
            <person name="Daligault H."/>
            <person name="Detter J.C."/>
            <person name="Han C."/>
            <person name="Land M."/>
            <person name="Hauser L."/>
            <person name="Markowitz V."/>
            <person name="Cheng J.-F."/>
            <person name="Hugenholtz P."/>
            <person name="Woyke T."/>
            <person name="Wu D."/>
            <person name="Verbarg S."/>
            <person name="Frueling A."/>
            <person name="Brambilla E."/>
            <person name="Klenk H.-P."/>
            <person name="Eisen J.A."/>
        </authorList>
    </citation>
    <scope>NUCLEOTIDE SEQUENCE</scope>
    <source>
        <strain>DSM 1100</strain>
    </source>
</reference>
<keyword evidence="2" id="KW-1185">Reference proteome</keyword>
<dbReference type="Proteomes" id="UP000008461">
    <property type="component" value="Chromosome"/>
</dbReference>
<proteinExistence type="predicted"/>
<protein>
    <submittedName>
        <fullName evidence="1">Uncharacterized protein</fullName>
    </submittedName>
</protein>
<reference evidence="1 2" key="1">
    <citation type="journal article" date="2011" name="Stand. Genomic Sci.">
        <title>Complete genome sequence of Haliscomenobacter hydrossis type strain (O).</title>
        <authorList>
            <consortium name="US DOE Joint Genome Institute (JGI-PGF)"/>
            <person name="Daligault H."/>
            <person name="Lapidus A."/>
            <person name="Zeytun A."/>
            <person name="Nolan M."/>
            <person name="Lucas S."/>
            <person name="Del Rio T.G."/>
            <person name="Tice H."/>
            <person name="Cheng J.F."/>
            <person name="Tapia R."/>
            <person name="Han C."/>
            <person name="Goodwin L."/>
            <person name="Pitluck S."/>
            <person name="Liolios K."/>
            <person name="Pagani I."/>
            <person name="Ivanova N."/>
            <person name="Huntemann M."/>
            <person name="Mavromatis K."/>
            <person name="Mikhailova N."/>
            <person name="Pati A."/>
            <person name="Chen A."/>
            <person name="Palaniappan K."/>
            <person name="Land M."/>
            <person name="Hauser L."/>
            <person name="Brambilla E.M."/>
            <person name="Rohde M."/>
            <person name="Verbarg S."/>
            <person name="Goker M."/>
            <person name="Bristow J."/>
            <person name="Eisen J.A."/>
            <person name="Markowitz V."/>
            <person name="Hugenholtz P."/>
            <person name="Kyrpides N.C."/>
            <person name="Klenk H.P."/>
            <person name="Woyke T."/>
        </authorList>
    </citation>
    <scope>NUCLEOTIDE SEQUENCE [LARGE SCALE GENOMIC DNA]</scope>
    <source>
        <strain evidence="2">ATCC 27775 / DSM 1100 / LMG 10767 / O</strain>
    </source>
</reference>
<dbReference type="KEGG" id="hhy:Halhy_5903"/>
<dbReference type="AlphaFoldDB" id="F4KZ72"/>
<organism evidence="1 2">
    <name type="scientific">Haliscomenobacter hydrossis (strain ATCC 27775 / DSM 1100 / LMG 10767 / O)</name>
    <dbReference type="NCBI Taxonomy" id="760192"/>
    <lineage>
        <taxon>Bacteria</taxon>
        <taxon>Pseudomonadati</taxon>
        <taxon>Bacteroidota</taxon>
        <taxon>Saprospiria</taxon>
        <taxon>Saprospirales</taxon>
        <taxon>Haliscomenobacteraceae</taxon>
        <taxon>Haliscomenobacter</taxon>
    </lineage>
</organism>
<dbReference type="OrthoDB" id="9792011at2"/>
<evidence type="ECO:0000313" key="1">
    <source>
        <dbReference type="EMBL" id="AEE53726.1"/>
    </source>
</evidence>
<dbReference type="STRING" id="760192.Halhy_5903"/>